<dbReference type="NCBIfam" id="TIGR03100">
    <property type="entry name" value="hydr1_PEP"/>
    <property type="match status" value="1"/>
</dbReference>
<evidence type="ECO:0000259" key="1">
    <source>
        <dbReference type="Pfam" id="PF12146"/>
    </source>
</evidence>
<evidence type="ECO:0000313" key="2">
    <source>
        <dbReference type="EMBL" id="QNQ10953.1"/>
    </source>
</evidence>
<dbReference type="Pfam" id="PF12146">
    <property type="entry name" value="Hydrolase_4"/>
    <property type="match status" value="1"/>
</dbReference>
<protein>
    <submittedName>
        <fullName evidence="2">Hydrolase 1, exosortase A system-associated</fullName>
    </submittedName>
</protein>
<dbReference type="InterPro" id="IPR017531">
    <property type="entry name" value="Hydrolase-1_PEP"/>
</dbReference>
<reference evidence="2 3" key="1">
    <citation type="submission" date="2020-09" db="EMBL/GenBank/DDBJ databases">
        <title>Sphingomonas sp., a new species isolated from pork steak.</title>
        <authorList>
            <person name="Heidler von Heilborn D."/>
        </authorList>
    </citation>
    <scope>NUCLEOTIDE SEQUENCE [LARGE SCALE GENOMIC DNA]</scope>
    <source>
        <strain evidence="3">S8-3T</strain>
    </source>
</reference>
<dbReference type="InterPro" id="IPR022742">
    <property type="entry name" value="Hydrolase_4"/>
</dbReference>
<dbReference type="EMBL" id="CP061038">
    <property type="protein sequence ID" value="QNQ10953.1"/>
    <property type="molecule type" value="Genomic_DNA"/>
</dbReference>
<dbReference type="RefSeq" id="WP_187763241.1">
    <property type="nucleotide sequence ID" value="NZ_CP061038.1"/>
</dbReference>
<feature type="domain" description="Serine aminopeptidase S33" evidence="1">
    <location>
        <begin position="44"/>
        <end position="151"/>
    </location>
</feature>
<accession>A0A7H0LMQ0</accession>
<dbReference type="GO" id="GO:0016787">
    <property type="term" value="F:hydrolase activity"/>
    <property type="evidence" value="ECO:0007669"/>
    <property type="project" value="UniProtKB-KW"/>
</dbReference>
<dbReference type="InterPro" id="IPR029058">
    <property type="entry name" value="AB_hydrolase_fold"/>
</dbReference>
<dbReference type="KEGG" id="spap:H3Z74_07220"/>
<dbReference type="AlphaFoldDB" id="A0A7H0LMQ0"/>
<gene>
    <name evidence="2" type="ORF">H3Z74_07220</name>
</gene>
<sequence length="261" mass="28000">MRRITSFTCSGETLFGTLDDAPGTTGLLIVSGGNEIRIGAHRGMALLAARLATAGIPVFRYDRRGIGDSTGENRGFEGSGDDIMAAAAAFRVEAPQVVRLAAFGNCDAATSLALFHEAAGIETLILSNPWVIEEDDDLPPAAAIRARYIERLRDPATWLRLIKGDIDLGKLFKGLLKASKSNSQEPDSLAGRIRKALSGHTDTVTFVLARQDATAIAFADACRRHGWAPQTHIIDTASHSFARTDDAAELESVIRTQLARD</sequence>
<dbReference type="SUPFAM" id="SSF53474">
    <property type="entry name" value="alpha/beta-Hydrolases"/>
    <property type="match status" value="1"/>
</dbReference>
<dbReference type="Proteomes" id="UP000516148">
    <property type="component" value="Chromosome"/>
</dbReference>
<name>A0A7H0LMQ0_9SPHN</name>
<organism evidence="2 3">
    <name type="scientific">Sphingomonas alpina</name>
    <dbReference type="NCBI Taxonomy" id="653931"/>
    <lineage>
        <taxon>Bacteria</taxon>
        <taxon>Pseudomonadati</taxon>
        <taxon>Pseudomonadota</taxon>
        <taxon>Alphaproteobacteria</taxon>
        <taxon>Sphingomonadales</taxon>
        <taxon>Sphingomonadaceae</taxon>
        <taxon>Sphingomonas</taxon>
    </lineage>
</organism>
<keyword evidence="2" id="KW-0378">Hydrolase</keyword>
<evidence type="ECO:0000313" key="3">
    <source>
        <dbReference type="Proteomes" id="UP000516148"/>
    </source>
</evidence>
<dbReference type="Gene3D" id="3.40.50.1820">
    <property type="entry name" value="alpha/beta hydrolase"/>
    <property type="match status" value="1"/>
</dbReference>
<keyword evidence="3" id="KW-1185">Reference proteome</keyword>
<proteinExistence type="predicted"/>